<feature type="chain" id="PRO_5040347783" evidence="3">
    <location>
        <begin position="20"/>
        <end position="427"/>
    </location>
</feature>
<keyword evidence="2" id="KW-1015">Disulfide bond</keyword>
<organism evidence="5 6">
    <name type="scientific">Polychaeton citri CBS 116435</name>
    <dbReference type="NCBI Taxonomy" id="1314669"/>
    <lineage>
        <taxon>Eukaryota</taxon>
        <taxon>Fungi</taxon>
        <taxon>Dikarya</taxon>
        <taxon>Ascomycota</taxon>
        <taxon>Pezizomycotina</taxon>
        <taxon>Dothideomycetes</taxon>
        <taxon>Dothideomycetidae</taxon>
        <taxon>Capnodiales</taxon>
        <taxon>Capnodiaceae</taxon>
        <taxon>Polychaeton</taxon>
    </lineage>
</organism>
<feature type="domain" description="Peptidase A1" evidence="4">
    <location>
        <begin position="57"/>
        <end position="406"/>
    </location>
</feature>
<dbReference type="CDD" id="cd05471">
    <property type="entry name" value="pepsin_like"/>
    <property type="match status" value="1"/>
</dbReference>
<dbReference type="PRINTS" id="PR00792">
    <property type="entry name" value="PEPSIN"/>
</dbReference>
<dbReference type="PROSITE" id="PS51767">
    <property type="entry name" value="PEPTIDASE_A1"/>
    <property type="match status" value="1"/>
</dbReference>
<keyword evidence="3" id="KW-0732">Signal</keyword>
<dbReference type="InterPro" id="IPR021109">
    <property type="entry name" value="Peptidase_aspartic_dom_sf"/>
</dbReference>
<evidence type="ECO:0000313" key="5">
    <source>
        <dbReference type="EMBL" id="KAF2720829.1"/>
    </source>
</evidence>
<evidence type="ECO:0000259" key="4">
    <source>
        <dbReference type="PROSITE" id="PS51767"/>
    </source>
</evidence>
<proteinExistence type="inferred from homology"/>
<reference evidence="5" key="1">
    <citation type="journal article" date="2020" name="Stud. Mycol.">
        <title>101 Dothideomycetes genomes: a test case for predicting lifestyles and emergence of pathogens.</title>
        <authorList>
            <person name="Haridas S."/>
            <person name="Albert R."/>
            <person name="Binder M."/>
            <person name="Bloem J."/>
            <person name="Labutti K."/>
            <person name="Salamov A."/>
            <person name="Andreopoulos B."/>
            <person name="Baker S."/>
            <person name="Barry K."/>
            <person name="Bills G."/>
            <person name="Bluhm B."/>
            <person name="Cannon C."/>
            <person name="Castanera R."/>
            <person name="Culley D."/>
            <person name="Daum C."/>
            <person name="Ezra D."/>
            <person name="Gonzalez J."/>
            <person name="Henrissat B."/>
            <person name="Kuo A."/>
            <person name="Liang C."/>
            <person name="Lipzen A."/>
            <person name="Lutzoni F."/>
            <person name="Magnuson J."/>
            <person name="Mondo S."/>
            <person name="Nolan M."/>
            <person name="Ohm R."/>
            <person name="Pangilinan J."/>
            <person name="Park H.-J."/>
            <person name="Ramirez L."/>
            <person name="Alfaro M."/>
            <person name="Sun H."/>
            <person name="Tritt A."/>
            <person name="Yoshinaga Y."/>
            <person name="Zwiers L.-H."/>
            <person name="Turgeon B."/>
            <person name="Goodwin S."/>
            <person name="Spatafora J."/>
            <person name="Crous P."/>
            <person name="Grigoriev I."/>
        </authorList>
    </citation>
    <scope>NUCLEOTIDE SEQUENCE</scope>
    <source>
        <strain evidence="5">CBS 116435</strain>
    </source>
</reference>
<feature type="disulfide bond" evidence="2">
    <location>
        <begin position="321"/>
        <end position="362"/>
    </location>
</feature>
<feature type="signal peptide" evidence="3">
    <location>
        <begin position="1"/>
        <end position="19"/>
    </location>
</feature>
<gene>
    <name evidence="5" type="ORF">K431DRAFT_294913</name>
</gene>
<evidence type="ECO:0000256" key="1">
    <source>
        <dbReference type="ARBA" id="ARBA00007447"/>
    </source>
</evidence>
<dbReference type="EMBL" id="MU003796">
    <property type="protein sequence ID" value="KAF2720829.1"/>
    <property type="molecule type" value="Genomic_DNA"/>
</dbReference>
<protein>
    <submittedName>
        <fullName evidence="5">Acid protease</fullName>
    </submittedName>
</protein>
<dbReference type="PANTHER" id="PTHR47966:SF51">
    <property type="entry name" value="BETA-SITE APP-CLEAVING ENZYME, ISOFORM A-RELATED"/>
    <property type="match status" value="1"/>
</dbReference>
<comment type="similarity">
    <text evidence="1">Belongs to the peptidase A1 family.</text>
</comment>
<keyword evidence="5" id="KW-0378">Hydrolase</keyword>
<name>A0A9P4Q9S9_9PEZI</name>
<dbReference type="GO" id="GO:0004190">
    <property type="term" value="F:aspartic-type endopeptidase activity"/>
    <property type="evidence" value="ECO:0007669"/>
    <property type="project" value="InterPro"/>
</dbReference>
<accession>A0A9P4Q9S9</accession>
<sequence>MLLSGLLLDLSLTSSIAHARSNARRFQQPLQSFVSHNEAVDTLKGRPVTDGWARWFQTTNITAGTPPQSFRAAINIGWTDMMLPNVDCPGSRSSTSQLCEEATNMYNASASSTNNNDTGRDESGAERLCYSQTWRGKYTNDAVSVGGVQLDNVTFISASSIDAYDFMDLFDFDAVLGLPRYPNSVRRGIDQDVPPGPFHQMIQEGTLERNIFSLKLAQNSGAEDGQLLFGEIDHSQYVGPLVTLPISSIDREVEVHDLPSSWHVALHEISVGDSSASWPTVPTHAVFNTIDPFFFFPDEFTDKLLEQIDADLSAGIPGVDCDKRGSMPDILFTFGPDRITFALTAWQYIVELDATPEDESGCYAPFFSFRDILSLPGEHEAVILGAQFLRSFYSVFDFDNDEISLAYTKQPDDEQTRYQRRYWQAPM</sequence>
<keyword evidence="6" id="KW-1185">Reference proteome</keyword>
<keyword evidence="5" id="KW-0645">Protease</keyword>
<dbReference type="AlphaFoldDB" id="A0A9P4Q9S9"/>
<evidence type="ECO:0000256" key="2">
    <source>
        <dbReference type="PIRSR" id="PIRSR601461-2"/>
    </source>
</evidence>
<dbReference type="Gene3D" id="2.40.70.10">
    <property type="entry name" value="Acid Proteases"/>
    <property type="match status" value="2"/>
</dbReference>
<dbReference type="PANTHER" id="PTHR47966">
    <property type="entry name" value="BETA-SITE APP-CLEAVING ENZYME, ISOFORM A-RELATED"/>
    <property type="match status" value="1"/>
</dbReference>
<dbReference type="SUPFAM" id="SSF50630">
    <property type="entry name" value="Acid proteases"/>
    <property type="match status" value="1"/>
</dbReference>
<evidence type="ECO:0000256" key="3">
    <source>
        <dbReference type="SAM" id="SignalP"/>
    </source>
</evidence>
<evidence type="ECO:0000313" key="6">
    <source>
        <dbReference type="Proteomes" id="UP000799441"/>
    </source>
</evidence>
<dbReference type="Pfam" id="PF00026">
    <property type="entry name" value="Asp"/>
    <property type="match status" value="1"/>
</dbReference>
<dbReference type="InterPro" id="IPR033121">
    <property type="entry name" value="PEPTIDASE_A1"/>
</dbReference>
<dbReference type="GO" id="GO:0006508">
    <property type="term" value="P:proteolysis"/>
    <property type="evidence" value="ECO:0007669"/>
    <property type="project" value="UniProtKB-KW"/>
</dbReference>
<comment type="caution">
    <text evidence="5">The sequence shown here is derived from an EMBL/GenBank/DDBJ whole genome shotgun (WGS) entry which is preliminary data.</text>
</comment>
<dbReference type="InterPro" id="IPR034164">
    <property type="entry name" value="Pepsin-like_dom"/>
</dbReference>
<dbReference type="Proteomes" id="UP000799441">
    <property type="component" value="Unassembled WGS sequence"/>
</dbReference>
<dbReference type="InterPro" id="IPR001461">
    <property type="entry name" value="Aspartic_peptidase_A1"/>
</dbReference>
<dbReference type="OrthoDB" id="771136at2759"/>